<feature type="domain" description="ABM" evidence="2">
    <location>
        <begin position="84"/>
        <end position="150"/>
    </location>
</feature>
<comment type="caution">
    <text evidence="3">The sequence shown here is derived from an EMBL/GenBank/DDBJ whole genome shotgun (WGS) entry which is preliminary data.</text>
</comment>
<name>A0A812UBC5_9DINO</name>
<dbReference type="Gene3D" id="3.30.70.100">
    <property type="match status" value="1"/>
</dbReference>
<dbReference type="SUPFAM" id="SSF54909">
    <property type="entry name" value="Dimeric alpha+beta barrel"/>
    <property type="match status" value="1"/>
</dbReference>
<evidence type="ECO:0000259" key="2">
    <source>
        <dbReference type="Pfam" id="PF03992"/>
    </source>
</evidence>
<evidence type="ECO:0000313" key="3">
    <source>
        <dbReference type="EMBL" id="CAE7559169.1"/>
    </source>
</evidence>
<feature type="region of interest" description="Disordered" evidence="1">
    <location>
        <begin position="1"/>
        <end position="28"/>
    </location>
</feature>
<dbReference type="InterPro" id="IPR011008">
    <property type="entry name" value="Dimeric_a/b-barrel"/>
</dbReference>
<dbReference type="OrthoDB" id="446028at2759"/>
<gene>
    <name evidence="3" type="ORF">SNEC2469_LOCUS16146</name>
</gene>
<proteinExistence type="predicted"/>
<reference evidence="3" key="1">
    <citation type="submission" date="2021-02" db="EMBL/GenBank/DDBJ databases">
        <authorList>
            <person name="Dougan E. K."/>
            <person name="Rhodes N."/>
            <person name="Thang M."/>
            <person name="Chan C."/>
        </authorList>
    </citation>
    <scope>NUCLEOTIDE SEQUENCE</scope>
</reference>
<evidence type="ECO:0000256" key="1">
    <source>
        <dbReference type="SAM" id="MobiDB-lite"/>
    </source>
</evidence>
<dbReference type="AlphaFoldDB" id="A0A812UBC5"/>
<dbReference type="Pfam" id="PF03992">
    <property type="entry name" value="ABM"/>
    <property type="match status" value="1"/>
</dbReference>
<organism evidence="3 4">
    <name type="scientific">Symbiodinium necroappetens</name>
    <dbReference type="NCBI Taxonomy" id="1628268"/>
    <lineage>
        <taxon>Eukaryota</taxon>
        <taxon>Sar</taxon>
        <taxon>Alveolata</taxon>
        <taxon>Dinophyceae</taxon>
        <taxon>Suessiales</taxon>
        <taxon>Symbiodiniaceae</taxon>
        <taxon>Symbiodinium</taxon>
    </lineage>
</organism>
<protein>
    <recommendedName>
        <fullName evidence="2">ABM domain-containing protein</fullName>
    </recommendedName>
</protein>
<dbReference type="Proteomes" id="UP000601435">
    <property type="component" value="Unassembled WGS sequence"/>
</dbReference>
<feature type="non-terminal residue" evidence="3">
    <location>
        <position position="203"/>
    </location>
</feature>
<evidence type="ECO:0000313" key="4">
    <source>
        <dbReference type="Proteomes" id="UP000601435"/>
    </source>
</evidence>
<keyword evidence="4" id="KW-1185">Reference proteome</keyword>
<accession>A0A812UBC5</accession>
<dbReference type="InterPro" id="IPR007138">
    <property type="entry name" value="ABM_dom"/>
</dbReference>
<dbReference type="EMBL" id="CAJNJA010026375">
    <property type="protein sequence ID" value="CAE7559169.1"/>
    <property type="molecule type" value="Genomic_DNA"/>
</dbReference>
<sequence length="203" mass="21946">ADSRASVGAHPRAYGPHPRRRGPHQEAARSIHHSALGGHATCHGSRAEPDGFSALASAPQPTAEEPAVKREILAPVVPSMTTITFLITLNIQPTAETEKIREILAQLAQSVAAKPGASFYQSYQKRPDQIEFIETFRDSDAALWHLQNQDQALAALWFTQIALESITIIGPASEALRNELAGYPRANKPVYIAGLSGFPPQVN</sequence>